<dbReference type="GO" id="GO:0016887">
    <property type="term" value="F:ATP hydrolysis activity"/>
    <property type="evidence" value="ECO:0007669"/>
    <property type="project" value="TreeGrafter"/>
</dbReference>
<keyword evidence="3" id="KW-0067">ATP-binding</keyword>
<organism evidence="5 6">
    <name type="scientific">Spongiibacter nanhainus</name>
    <dbReference type="NCBI Taxonomy" id="2794344"/>
    <lineage>
        <taxon>Bacteria</taxon>
        <taxon>Pseudomonadati</taxon>
        <taxon>Pseudomonadota</taxon>
        <taxon>Gammaproteobacteria</taxon>
        <taxon>Cellvibrionales</taxon>
        <taxon>Spongiibacteraceae</taxon>
        <taxon>Spongiibacter</taxon>
    </lineage>
</organism>
<evidence type="ECO:0000256" key="1">
    <source>
        <dbReference type="ARBA" id="ARBA00006611"/>
    </source>
</evidence>
<reference evidence="5 6" key="1">
    <citation type="submission" date="2020-12" db="EMBL/GenBank/DDBJ databases">
        <authorList>
            <person name="Shan Y."/>
        </authorList>
    </citation>
    <scope>NUCLEOTIDE SEQUENCE [LARGE SCALE GENOMIC DNA]</scope>
    <source>
        <strain evidence="6">csc3.9</strain>
    </source>
</reference>
<dbReference type="InterPro" id="IPR027417">
    <property type="entry name" value="P-loop_NTPase"/>
</dbReference>
<dbReference type="PANTHER" id="PTHR30258:SF2">
    <property type="entry name" value="COMG OPERON PROTEIN 1"/>
    <property type="match status" value="1"/>
</dbReference>
<gene>
    <name evidence="5" type="ORF">I6N98_08940</name>
</gene>
<evidence type="ECO:0000259" key="4">
    <source>
        <dbReference type="Pfam" id="PF00437"/>
    </source>
</evidence>
<name>A0A7T4USZ5_9GAMM</name>
<dbReference type="PANTHER" id="PTHR30258">
    <property type="entry name" value="TYPE II SECRETION SYSTEM PROTEIN GSPE-RELATED"/>
    <property type="match status" value="1"/>
</dbReference>
<sequence length="133" mass="14812">MGVEPYLIASTLSAVIAQRLVRNLCINCRLPVGRDDLPPELKDQASDACGSTYRANANGCTVRQADGYNGRTAIYEVVVIDEPLRKMIHSQKPESELLEWVGVQRASLYQDGVRKVMLGETSYEEILRVTKLD</sequence>
<evidence type="ECO:0000313" key="5">
    <source>
        <dbReference type="EMBL" id="QQD19940.1"/>
    </source>
</evidence>
<dbReference type="Proteomes" id="UP000596063">
    <property type="component" value="Chromosome"/>
</dbReference>
<dbReference type="KEGG" id="snan:I6N98_08940"/>
<accession>A0A7T4USZ5</accession>
<dbReference type="RefSeq" id="WP_198571424.1">
    <property type="nucleotide sequence ID" value="NZ_CP066167.1"/>
</dbReference>
<dbReference type="SUPFAM" id="SSF52540">
    <property type="entry name" value="P-loop containing nucleoside triphosphate hydrolases"/>
    <property type="match status" value="1"/>
</dbReference>
<dbReference type="GO" id="GO:0005886">
    <property type="term" value="C:plasma membrane"/>
    <property type="evidence" value="ECO:0007669"/>
    <property type="project" value="TreeGrafter"/>
</dbReference>
<feature type="domain" description="Bacterial type II secretion system protein E" evidence="4">
    <location>
        <begin position="1"/>
        <end position="128"/>
    </location>
</feature>
<dbReference type="InterPro" id="IPR001482">
    <property type="entry name" value="T2SS/T4SS_dom"/>
</dbReference>
<proteinExistence type="inferred from homology"/>
<dbReference type="EMBL" id="CP066167">
    <property type="protein sequence ID" value="QQD19940.1"/>
    <property type="molecule type" value="Genomic_DNA"/>
</dbReference>
<keyword evidence="2" id="KW-0547">Nucleotide-binding</keyword>
<evidence type="ECO:0000313" key="6">
    <source>
        <dbReference type="Proteomes" id="UP000596063"/>
    </source>
</evidence>
<dbReference type="Gene3D" id="3.40.50.300">
    <property type="entry name" value="P-loop containing nucleotide triphosphate hydrolases"/>
    <property type="match status" value="1"/>
</dbReference>
<keyword evidence="6" id="KW-1185">Reference proteome</keyword>
<dbReference type="Pfam" id="PF00437">
    <property type="entry name" value="T2SSE"/>
    <property type="match status" value="1"/>
</dbReference>
<dbReference type="GO" id="GO:0005524">
    <property type="term" value="F:ATP binding"/>
    <property type="evidence" value="ECO:0007669"/>
    <property type="project" value="UniProtKB-KW"/>
</dbReference>
<evidence type="ECO:0000256" key="3">
    <source>
        <dbReference type="ARBA" id="ARBA00022840"/>
    </source>
</evidence>
<comment type="similarity">
    <text evidence="1">Belongs to the GSP E family.</text>
</comment>
<dbReference type="AlphaFoldDB" id="A0A7T4USZ5"/>
<protein>
    <recommendedName>
        <fullName evidence="4">Bacterial type II secretion system protein E domain-containing protein</fullName>
    </recommendedName>
</protein>
<evidence type="ECO:0000256" key="2">
    <source>
        <dbReference type="ARBA" id="ARBA00022741"/>
    </source>
</evidence>